<evidence type="ECO:0000256" key="1">
    <source>
        <dbReference type="SAM" id="MobiDB-lite"/>
    </source>
</evidence>
<dbReference type="Proteomes" id="UP000269940">
    <property type="component" value="Segment"/>
</dbReference>
<evidence type="ECO:0000313" key="2">
    <source>
        <dbReference type="EMBL" id="AYD82324.1"/>
    </source>
</evidence>
<feature type="region of interest" description="Disordered" evidence="1">
    <location>
        <begin position="81"/>
        <end position="101"/>
    </location>
</feature>
<feature type="compositionally biased region" description="Acidic residues" evidence="1">
    <location>
        <begin position="91"/>
        <end position="101"/>
    </location>
</feature>
<keyword evidence="3" id="KW-1185">Reference proteome</keyword>
<feature type="compositionally biased region" description="Acidic residues" evidence="1">
    <location>
        <begin position="379"/>
        <end position="402"/>
    </location>
</feature>
<feature type="region of interest" description="Disordered" evidence="1">
    <location>
        <begin position="331"/>
        <end position="402"/>
    </location>
</feature>
<proteinExistence type="predicted"/>
<sequence length="402" mass="44736">MTAFKMRKGTGNGNGGNGPKVDYAAINAQVDEGSHGARIVHLIDLGDHQDSVKLGDKGYTGFLSEEDAELFIEQMKEKHGEKHSAFKNGDPEIEEADEADFDESKTKTLKLTGKGDKARWIETDTDPEYVVNINEYGGFKKDGTPLLYQEIALVADCTEMEIDYGEDIGVKPYRILLNKTWMGDVTGFQLKKVPPAKKDGVWTIKGNTKLAEVITACGKKELLDVDLEDADFSEILGEAFNIAIEKNGDNDQYVNIGKAIPLKKKKGVPEEVAELWDEPLVITFENATADLLEQAHVRGDIIKKIKSATNYKGSAMEEAVEEYEARNKAKYKAQAESQESDLDDEGDEDEDEKPQRKVTKETKSKSTKAKTKTKKEPEPEPEPESDDDNDDDGDDDENDDWE</sequence>
<reference evidence="2 3" key="1">
    <citation type="submission" date="2018-08" db="EMBL/GenBank/DDBJ databases">
        <title>Complete genome sequence of five Acinetobacter baumannii phages from Abidjan, Cote d'Ivoire.</title>
        <authorList>
            <person name="Essoh C."/>
            <person name="Vernadet J.-P."/>
            <person name="Vergnaud G."/>
            <person name="Resch G."/>
            <person name="Pourcel C."/>
        </authorList>
    </citation>
    <scope>NUCLEOTIDE SEQUENCE [LARGE SCALE GENOMIC DNA]</scope>
</reference>
<organism evidence="2 3">
    <name type="scientific">Acinetobacter phage vB_AbaM_B09_Aci05</name>
    <dbReference type="NCBI Taxonomy" id="2315458"/>
    <lineage>
        <taxon>Viruses</taxon>
        <taxon>Duplodnaviria</taxon>
        <taxon>Heunggongvirae</taxon>
        <taxon>Uroviricota</taxon>
        <taxon>Caudoviricetes</taxon>
        <taxon>Saclayvirus</taxon>
        <taxon>Saclayvirus Aci05</taxon>
    </lineage>
</organism>
<name>A0A386KDE9_9CAUD</name>
<feature type="compositionally biased region" description="Basic and acidic residues" evidence="1">
    <location>
        <begin position="353"/>
        <end position="364"/>
    </location>
</feature>
<protein>
    <submittedName>
        <fullName evidence="2">Uncharacterized protein</fullName>
    </submittedName>
</protein>
<evidence type="ECO:0000313" key="3">
    <source>
        <dbReference type="Proteomes" id="UP000269940"/>
    </source>
</evidence>
<gene>
    <name evidence="2" type="ORF">Aci05_071</name>
</gene>
<feature type="compositionally biased region" description="Acidic residues" evidence="1">
    <location>
        <begin position="338"/>
        <end position="352"/>
    </location>
</feature>
<accession>A0A386KDE9</accession>
<dbReference type="EMBL" id="MH746814">
    <property type="protein sequence ID" value="AYD82324.1"/>
    <property type="molecule type" value="Genomic_DNA"/>
</dbReference>